<comment type="cofactor">
    <cofactor evidence="1 10">
        <name>Mg(2+)</name>
        <dbReference type="ChEBI" id="CHEBI:18420"/>
    </cofactor>
</comment>
<dbReference type="SUPFAM" id="SSF52540">
    <property type="entry name" value="P-loop containing nucleoside triphosphate hydrolases"/>
    <property type="match status" value="2"/>
</dbReference>
<accession>A0A9D0YX98</accession>
<keyword evidence="5 10" id="KW-0819">tRNA processing</keyword>
<comment type="caution">
    <text evidence="14">The sequence shown here is derived from an EMBL/GenBank/DDBJ whole genome shotgun (WGS) entry which is preliminary data.</text>
</comment>
<dbReference type="Proteomes" id="UP000886819">
    <property type="component" value="Unassembled WGS sequence"/>
</dbReference>
<evidence type="ECO:0000256" key="1">
    <source>
        <dbReference type="ARBA" id="ARBA00001946"/>
    </source>
</evidence>
<feature type="binding site" evidence="10">
    <location>
        <begin position="13"/>
        <end position="20"/>
    </location>
    <ligand>
        <name>ATP</name>
        <dbReference type="ChEBI" id="CHEBI:30616"/>
    </ligand>
</feature>
<proteinExistence type="inferred from homology"/>
<dbReference type="GO" id="GO:0005524">
    <property type="term" value="F:ATP binding"/>
    <property type="evidence" value="ECO:0007669"/>
    <property type="project" value="UniProtKB-UniRule"/>
</dbReference>
<dbReference type="HAMAP" id="MF_00185">
    <property type="entry name" value="IPP_trans"/>
    <property type="match status" value="1"/>
</dbReference>
<reference evidence="14" key="2">
    <citation type="journal article" date="2021" name="PeerJ">
        <title>Extensive microbial diversity within the chicken gut microbiome revealed by metagenomics and culture.</title>
        <authorList>
            <person name="Gilroy R."/>
            <person name="Ravi A."/>
            <person name="Getino M."/>
            <person name="Pursley I."/>
            <person name="Horton D.L."/>
            <person name="Alikhan N.F."/>
            <person name="Baker D."/>
            <person name="Gharbi K."/>
            <person name="Hall N."/>
            <person name="Watson M."/>
            <person name="Adriaenssens E.M."/>
            <person name="Foster-Nyarko E."/>
            <person name="Jarju S."/>
            <person name="Secka A."/>
            <person name="Antonio M."/>
            <person name="Oren A."/>
            <person name="Chaudhuri R.R."/>
            <person name="La Ragione R."/>
            <person name="Hildebrand F."/>
            <person name="Pallen M.J."/>
        </authorList>
    </citation>
    <scope>NUCLEOTIDE SEQUENCE</scope>
    <source>
        <strain evidence="14">ChiHile30-977</strain>
    </source>
</reference>
<reference evidence="14" key="1">
    <citation type="submission" date="2020-10" db="EMBL/GenBank/DDBJ databases">
        <authorList>
            <person name="Gilroy R."/>
        </authorList>
    </citation>
    <scope>NUCLEOTIDE SEQUENCE</scope>
    <source>
        <strain evidence="14">ChiHile30-977</strain>
    </source>
</reference>
<name>A0A9D0YX98_9FIRM</name>
<dbReference type="Gene3D" id="1.10.20.140">
    <property type="match status" value="1"/>
</dbReference>
<comment type="subunit">
    <text evidence="10">Monomer.</text>
</comment>
<dbReference type="PANTHER" id="PTHR11088">
    <property type="entry name" value="TRNA DIMETHYLALLYLTRANSFERASE"/>
    <property type="match status" value="1"/>
</dbReference>
<feature type="site" description="Interaction with substrate tRNA" evidence="10">
    <location>
        <position position="127"/>
    </location>
</feature>
<keyword evidence="4 10" id="KW-0808">Transferase</keyword>
<dbReference type="GO" id="GO:0052381">
    <property type="term" value="F:tRNA dimethylallyltransferase activity"/>
    <property type="evidence" value="ECO:0007669"/>
    <property type="project" value="UniProtKB-UniRule"/>
</dbReference>
<sequence length="325" mass="35928">MSAVRPLFVCIAGPTATGKTDAAVAVCRALDGEVVSMDSMQIYQGMDIGTAKPSPAEMSGVPHHMLDIVPPDRPYSVAEYQRDALRAAEEILARGKLPVFAGGTGLYLQAVSHPLRFGEAGGAGAVRERLQREAERPGGAAALHARLAQVDAETAARLHPNNVRRVIRALEIYETTGKPMSETARDWDGESAQDWLVFALTWPRDVLYRRIDARVDAMLASGLVEEVRSLLDGGVPREAQAMQAIGYKEIIAALRGETTLDEAVERIKMHSRRYAKRQLTWLRRDARLRWLDLAAFDSPRQAQAEIIEQIQRHIKEREHAGHESV</sequence>
<feature type="binding site" evidence="10">
    <location>
        <begin position="15"/>
        <end position="20"/>
    </location>
    <ligand>
        <name>substrate</name>
    </ligand>
</feature>
<evidence type="ECO:0000256" key="12">
    <source>
        <dbReference type="RuleBase" id="RU003784"/>
    </source>
</evidence>
<evidence type="ECO:0000256" key="4">
    <source>
        <dbReference type="ARBA" id="ARBA00022679"/>
    </source>
</evidence>
<evidence type="ECO:0000256" key="10">
    <source>
        <dbReference type="HAMAP-Rule" id="MF_00185"/>
    </source>
</evidence>
<dbReference type="FunFam" id="1.10.20.140:FF:000001">
    <property type="entry name" value="tRNA dimethylallyltransferase"/>
    <property type="match status" value="1"/>
</dbReference>
<keyword evidence="7 10" id="KW-0067">ATP-binding</keyword>
<comment type="caution">
    <text evidence="10">Lacks conserved residue(s) required for the propagation of feature annotation.</text>
</comment>
<feature type="region of interest" description="Interaction with substrate tRNA" evidence="10">
    <location>
        <begin position="38"/>
        <end position="41"/>
    </location>
</feature>
<dbReference type="InterPro" id="IPR018022">
    <property type="entry name" value="IPT"/>
</dbReference>
<dbReference type="EC" id="2.5.1.75" evidence="10"/>
<evidence type="ECO:0000313" key="15">
    <source>
        <dbReference type="Proteomes" id="UP000886819"/>
    </source>
</evidence>
<comment type="catalytic activity">
    <reaction evidence="9 10 11">
        <text>adenosine(37) in tRNA + dimethylallyl diphosphate = N(6)-dimethylallyladenosine(37) in tRNA + diphosphate</text>
        <dbReference type="Rhea" id="RHEA:26482"/>
        <dbReference type="Rhea" id="RHEA-COMP:10162"/>
        <dbReference type="Rhea" id="RHEA-COMP:10375"/>
        <dbReference type="ChEBI" id="CHEBI:33019"/>
        <dbReference type="ChEBI" id="CHEBI:57623"/>
        <dbReference type="ChEBI" id="CHEBI:74411"/>
        <dbReference type="ChEBI" id="CHEBI:74415"/>
        <dbReference type="EC" id="2.5.1.75"/>
    </reaction>
</comment>
<evidence type="ECO:0000256" key="2">
    <source>
        <dbReference type="ARBA" id="ARBA00003213"/>
    </source>
</evidence>
<dbReference type="NCBIfam" id="TIGR00174">
    <property type="entry name" value="miaA"/>
    <property type="match status" value="1"/>
</dbReference>
<evidence type="ECO:0000313" key="14">
    <source>
        <dbReference type="EMBL" id="HIQ63642.1"/>
    </source>
</evidence>
<gene>
    <name evidence="10 14" type="primary">miaA</name>
    <name evidence="14" type="ORF">IAA66_08690</name>
</gene>
<comment type="similarity">
    <text evidence="3 10 13">Belongs to the IPP transferase family.</text>
</comment>
<evidence type="ECO:0000256" key="3">
    <source>
        <dbReference type="ARBA" id="ARBA00005842"/>
    </source>
</evidence>
<evidence type="ECO:0000256" key="5">
    <source>
        <dbReference type="ARBA" id="ARBA00022694"/>
    </source>
</evidence>
<evidence type="ECO:0000256" key="6">
    <source>
        <dbReference type="ARBA" id="ARBA00022741"/>
    </source>
</evidence>
<dbReference type="GO" id="GO:0006400">
    <property type="term" value="P:tRNA modification"/>
    <property type="evidence" value="ECO:0007669"/>
    <property type="project" value="TreeGrafter"/>
</dbReference>
<keyword evidence="8 10" id="KW-0460">Magnesium</keyword>
<protein>
    <recommendedName>
        <fullName evidence="10">tRNA dimethylallyltransferase</fullName>
        <ecNumber evidence="10">2.5.1.75</ecNumber>
    </recommendedName>
    <alternativeName>
        <fullName evidence="10">Dimethylallyl diphosphate:tRNA dimethylallyltransferase</fullName>
        <shortName evidence="10">DMAPP:tRNA dimethylallyltransferase</shortName>
        <shortName evidence="10">DMATase</shortName>
    </alternativeName>
    <alternativeName>
        <fullName evidence="10">Isopentenyl-diphosphate:tRNA isopentenyltransferase</fullName>
        <shortName evidence="10">IPP transferase</shortName>
        <shortName evidence="10">IPPT</shortName>
        <shortName evidence="10">IPTase</shortName>
    </alternativeName>
</protein>
<dbReference type="InterPro" id="IPR039657">
    <property type="entry name" value="Dimethylallyltransferase"/>
</dbReference>
<dbReference type="PANTHER" id="PTHR11088:SF60">
    <property type="entry name" value="TRNA DIMETHYLALLYLTRANSFERASE"/>
    <property type="match status" value="1"/>
</dbReference>
<evidence type="ECO:0000256" key="13">
    <source>
        <dbReference type="RuleBase" id="RU003785"/>
    </source>
</evidence>
<dbReference type="Pfam" id="PF01715">
    <property type="entry name" value="IPPT"/>
    <property type="match status" value="1"/>
</dbReference>
<dbReference type="InterPro" id="IPR027417">
    <property type="entry name" value="P-loop_NTPase"/>
</dbReference>
<dbReference type="AlphaFoldDB" id="A0A9D0YX98"/>
<evidence type="ECO:0000256" key="7">
    <source>
        <dbReference type="ARBA" id="ARBA00022840"/>
    </source>
</evidence>
<evidence type="ECO:0000256" key="8">
    <source>
        <dbReference type="ARBA" id="ARBA00022842"/>
    </source>
</evidence>
<feature type="site" description="Interaction with substrate tRNA" evidence="10">
    <location>
        <position position="104"/>
    </location>
</feature>
<comment type="function">
    <text evidence="2 10 12">Catalyzes the transfer of a dimethylallyl group onto the adenine at position 37 in tRNAs that read codons beginning with uridine, leading to the formation of N6-(dimethylallyl)adenosine (i(6)A).</text>
</comment>
<dbReference type="EMBL" id="DVFI01000120">
    <property type="protein sequence ID" value="HIQ63642.1"/>
    <property type="molecule type" value="Genomic_DNA"/>
</dbReference>
<organism evidence="14 15">
    <name type="scientific">Candidatus Avichristensenella intestinipullorum</name>
    <dbReference type="NCBI Taxonomy" id="2840693"/>
    <lineage>
        <taxon>Bacteria</taxon>
        <taxon>Bacillati</taxon>
        <taxon>Bacillota</taxon>
        <taxon>Clostridia</taxon>
        <taxon>Candidatus Avichristensenella</taxon>
    </lineage>
</organism>
<keyword evidence="6 10" id="KW-0547">Nucleotide-binding</keyword>
<dbReference type="Gene3D" id="3.40.50.300">
    <property type="entry name" value="P-loop containing nucleotide triphosphate hydrolases"/>
    <property type="match status" value="1"/>
</dbReference>
<evidence type="ECO:0000256" key="9">
    <source>
        <dbReference type="ARBA" id="ARBA00049563"/>
    </source>
</evidence>
<evidence type="ECO:0000256" key="11">
    <source>
        <dbReference type="RuleBase" id="RU003783"/>
    </source>
</evidence>